<evidence type="ECO:0000259" key="9">
    <source>
        <dbReference type="Pfam" id="PF23598"/>
    </source>
</evidence>
<dbReference type="FunFam" id="1.10.10.10:FF:000322">
    <property type="entry name" value="Probable disease resistance protein At1g63360"/>
    <property type="match status" value="1"/>
</dbReference>
<dbReference type="Gene3D" id="1.10.8.430">
    <property type="entry name" value="Helical domain of apoptotic protease-activating factors"/>
    <property type="match status" value="1"/>
</dbReference>
<evidence type="ECO:0000259" key="6">
    <source>
        <dbReference type="Pfam" id="PF00931"/>
    </source>
</evidence>
<dbReference type="CDD" id="cd14798">
    <property type="entry name" value="RX-CC_like"/>
    <property type="match status" value="1"/>
</dbReference>
<dbReference type="InterPro" id="IPR058922">
    <property type="entry name" value="WHD_DRP"/>
</dbReference>
<dbReference type="InParanoid" id="A0A2K1YDX2"/>
<organism evidence="11 12">
    <name type="scientific">Populus trichocarpa</name>
    <name type="common">Western balsam poplar</name>
    <name type="synonym">Populus balsamifera subsp. trichocarpa</name>
    <dbReference type="NCBI Taxonomy" id="3694"/>
    <lineage>
        <taxon>Eukaryota</taxon>
        <taxon>Viridiplantae</taxon>
        <taxon>Streptophyta</taxon>
        <taxon>Embryophyta</taxon>
        <taxon>Tracheophyta</taxon>
        <taxon>Spermatophyta</taxon>
        <taxon>Magnoliopsida</taxon>
        <taxon>eudicotyledons</taxon>
        <taxon>Gunneridae</taxon>
        <taxon>Pentapetalae</taxon>
        <taxon>rosids</taxon>
        <taxon>fabids</taxon>
        <taxon>Malpighiales</taxon>
        <taxon>Salicaceae</taxon>
        <taxon>Saliceae</taxon>
        <taxon>Populus</taxon>
    </lineage>
</organism>
<feature type="domain" description="Disease resistance N-terminal" evidence="7">
    <location>
        <begin position="10"/>
        <end position="92"/>
    </location>
</feature>
<evidence type="ECO:0008006" key="13">
    <source>
        <dbReference type="Google" id="ProtNLM"/>
    </source>
</evidence>
<keyword evidence="4" id="KW-0611">Plant defense</keyword>
<dbReference type="InterPro" id="IPR055414">
    <property type="entry name" value="LRR_R13L4/SHOC2-like"/>
</dbReference>
<keyword evidence="3" id="KW-0547">Nucleotide-binding</keyword>
<dbReference type="GO" id="GO:0005524">
    <property type="term" value="F:ATP binding"/>
    <property type="evidence" value="ECO:0007669"/>
    <property type="project" value="UniProtKB-KW"/>
</dbReference>
<dbReference type="AlphaFoldDB" id="A0A2K1YDX2"/>
<dbReference type="InterPro" id="IPR002182">
    <property type="entry name" value="NB-ARC"/>
</dbReference>
<dbReference type="PANTHER" id="PTHR36766">
    <property type="entry name" value="PLANT BROAD-SPECTRUM MILDEW RESISTANCE PROTEIN RPW8"/>
    <property type="match status" value="1"/>
</dbReference>
<evidence type="ECO:0000259" key="7">
    <source>
        <dbReference type="Pfam" id="PF18052"/>
    </source>
</evidence>
<keyword evidence="12" id="KW-1185">Reference proteome</keyword>
<dbReference type="Gene3D" id="3.40.50.300">
    <property type="entry name" value="P-loop containing nucleotide triphosphate hydrolases"/>
    <property type="match status" value="1"/>
</dbReference>
<dbReference type="Pfam" id="PF25019">
    <property type="entry name" value="LRR_R13L1-DRL21"/>
    <property type="match status" value="1"/>
</dbReference>
<proteinExistence type="predicted"/>
<dbReference type="GO" id="GO:0043531">
    <property type="term" value="F:ADP binding"/>
    <property type="evidence" value="ECO:0007669"/>
    <property type="project" value="InterPro"/>
</dbReference>
<evidence type="ECO:0000259" key="8">
    <source>
        <dbReference type="Pfam" id="PF23559"/>
    </source>
</evidence>
<dbReference type="PRINTS" id="PR00364">
    <property type="entry name" value="DISEASERSIST"/>
</dbReference>
<dbReference type="Proteomes" id="UP000006729">
    <property type="component" value="Chromosome 11"/>
</dbReference>
<evidence type="ECO:0000256" key="5">
    <source>
        <dbReference type="ARBA" id="ARBA00022840"/>
    </source>
</evidence>
<dbReference type="InterPro" id="IPR038005">
    <property type="entry name" value="RX-like_CC"/>
</dbReference>
<evidence type="ECO:0000259" key="10">
    <source>
        <dbReference type="Pfam" id="PF25019"/>
    </source>
</evidence>
<evidence type="ECO:0000313" key="12">
    <source>
        <dbReference type="Proteomes" id="UP000006729"/>
    </source>
</evidence>
<feature type="domain" description="R13L1/DRL21-like LRR repeat region" evidence="10">
    <location>
        <begin position="1126"/>
        <end position="1190"/>
    </location>
</feature>
<dbReference type="Pfam" id="PF23559">
    <property type="entry name" value="WHD_DRP"/>
    <property type="match status" value="1"/>
</dbReference>
<evidence type="ECO:0000256" key="4">
    <source>
        <dbReference type="ARBA" id="ARBA00022821"/>
    </source>
</evidence>
<dbReference type="InterPro" id="IPR032675">
    <property type="entry name" value="LRR_dom_sf"/>
</dbReference>
<evidence type="ECO:0000256" key="2">
    <source>
        <dbReference type="ARBA" id="ARBA00022737"/>
    </source>
</evidence>
<name>A0A2K1YDX2_POPTR</name>
<dbReference type="InterPro" id="IPR056789">
    <property type="entry name" value="LRR_R13L1-DRL21"/>
</dbReference>
<dbReference type="SUPFAM" id="SSF52058">
    <property type="entry name" value="L domain-like"/>
    <property type="match status" value="2"/>
</dbReference>
<feature type="domain" description="Disease resistance R13L4/SHOC-2-like LRR" evidence="9">
    <location>
        <begin position="613"/>
        <end position="908"/>
    </location>
</feature>
<dbReference type="EMBL" id="CM009300">
    <property type="protein sequence ID" value="PNT11228.1"/>
    <property type="molecule type" value="Genomic_DNA"/>
</dbReference>
<keyword evidence="2" id="KW-0677">Repeat</keyword>
<dbReference type="Pfam" id="PF00931">
    <property type="entry name" value="NB-ARC"/>
    <property type="match status" value="1"/>
</dbReference>
<dbReference type="Gene3D" id="1.20.5.4130">
    <property type="match status" value="1"/>
</dbReference>
<dbReference type="InterPro" id="IPR027417">
    <property type="entry name" value="P-loop_NTPase"/>
</dbReference>
<accession>A0A2K1YDX2</accession>
<keyword evidence="5" id="KW-0067">ATP-binding</keyword>
<sequence>MDALVVSPLLQAVFDKLALLIIRELTSGGDYEKEMQKLQNRLPIIQGVIEDAEERQHGDKQIKIWLQKLKDVAYDAEDLLDMIHARVLSKQVLESDRFPWDMIYARVLSKQVLQSDRVTYSPSYDTGILGKGKLWAEEFGELMNRKVRLASHTVESIPNYFINFRKLREIRERLDDISTEMGGFHLMSRLPQTGNREGRETGPHIVESEVCGRKEDVEKVVKMLLASNTDFRVIPIIGIGGIGKTTVAQLAYNDERVNKHFDLKIWISLYDDDFNPRKIMSQVLAYVQKGEHYSISQMGLLQSQLRKALHGKRFVLVLDDVWNEDPDKWDKVRNLLGDGTNGSRVIVTSRSWNVASIMSTSPPYHLEALSEDDCWVLFKQRAFPDGDENDFPNLLPVGKQIIDKCKGLPLAAKVLGSLMRFKREESEWLRVQGSELLNLDRQDNKIIQILRLSFDHLPSNLKRCFAYCAVFPKKFEICKEKLIHQWIAGGLVQCDHDLVSEPEDIGSDYLTDLLRMSLLEVVSGCDDSSTTRIKMHDLIHGLAISVAGNEFLTTGKTEQQGTLKLSHSTKVRHAVVDCYSSSNRVPGALYGAKGLRTLKLLSLGDASEKSVRNLISSFKYLRILNLSGFGIKILHKSIGDLTCLRYLDLSDTPIEKLPASICNLQLQTLDLSSCYILQKLPKRTRMMTSLRHLKIENCARLARLPDFIGALGNLQTLPIFIVGKTWEDGLYELLKLQNLRGELKIKHLENVLSAKKFPGPGHHYCFENMQLNSLGLSWGDADADEHKLSGNMRDPRSQTGHHSVETARILLHSTLKPNSRIKKLFVNGYPGTEFPDWMNAAALCNLIQLELANCTNCESLPTLGELPLLKVLRIQGMDSVVNIGNEFFGGMRAFSSLTEFSLKDFPKLETWSTNPVEAFTCLNKLTIINCPVLITMPWFPSLQHVEIRNCHPVMLRSVAQLRSISTLIIGNFPELLYIPKALIENNLLLLSLTISFCPKLRSLPANVGQLQNLKFLRIGWFQELHSLPHGLTNLTSLESLEIIECPNLVSLPEESLEGLSSLRSLSIENCHSLTSLPSRMQHATALERLTIMYCSNLVSLPNGLQHLSALKSLSILSCTGLASLPEGLQFITTLQNLEIHDCPGVMELPAWVENLVSLRSLTISDCQNIKSFPQGLQRLRALQHLSIRGCPELEKRCQRGNGVDWHKISHTPYIYVGLSTLQQRRDTASSSSTS</sequence>
<dbReference type="Pfam" id="PF23598">
    <property type="entry name" value="LRR_14"/>
    <property type="match status" value="1"/>
</dbReference>
<protein>
    <recommendedName>
        <fullName evidence="13">Disease resistance protein RGA3</fullName>
    </recommendedName>
</protein>
<dbReference type="SUPFAM" id="SSF52540">
    <property type="entry name" value="P-loop containing nucleoside triphosphate hydrolases"/>
    <property type="match status" value="1"/>
</dbReference>
<dbReference type="InterPro" id="IPR041118">
    <property type="entry name" value="Rx_N"/>
</dbReference>
<gene>
    <name evidence="11" type="ORF">POPTR_011G005900</name>
</gene>
<dbReference type="Gene3D" id="3.80.10.10">
    <property type="entry name" value="Ribonuclease Inhibitor"/>
    <property type="match status" value="4"/>
</dbReference>
<dbReference type="Pfam" id="PF18052">
    <property type="entry name" value="Rx_N"/>
    <property type="match status" value="1"/>
</dbReference>
<reference evidence="11 12" key="1">
    <citation type="journal article" date="2006" name="Science">
        <title>The genome of black cottonwood, Populus trichocarpa (Torr. &amp; Gray).</title>
        <authorList>
            <person name="Tuskan G.A."/>
            <person name="Difazio S."/>
            <person name="Jansson S."/>
            <person name="Bohlmann J."/>
            <person name="Grigoriev I."/>
            <person name="Hellsten U."/>
            <person name="Putnam N."/>
            <person name="Ralph S."/>
            <person name="Rombauts S."/>
            <person name="Salamov A."/>
            <person name="Schein J."/>
            <person name="Sterck L."/>
            <person name="Aerts A."/>
            <person name="Bhalerao R.R."/>
            <person name="Bhalerao R.P."/>
            <person name="Blaudez D."/>
            <person name="Boerjan W."/>
            <person name="Brun A."/>
            <person name="Brunner A."/>
            <person name="Busov V."/>
            <person name="Campbell M."/>
            <person name="Carlson J."/>
            <person name="Chalot M."/>
            <person name="Chapman J."/>
            <person name="Chen G.L."/>
            <person name="Cooper D."/>
            <person name="Coutinho P.M."/>
            <person name="Couturier J."/>
            <person name="Covert S."/>
            <person name="Cronk Q."/>
            <person name="Cunningham R."/>
            <person name="Davis J."/>
            <person name="Degroeve S."/>
            <person name="Dejardin A."/>
            <person name="Depamphilis C."/>
            <person name="Detter J."/>
            <person name="Dirks B."/>
            <person name="Dubchak I."/>
            <person name="Duplessis S."/>
            <person name="Ehlting J."/>
            <person name="Ellis B."/>
            <person name="Gendler K."/>
            <person name="Goodstein D."/>
            <person name="Gribskov M."/>
            <person name="Grimwood J."/>
            <person name="Groover A."/>
            <person name="Gunter L."/>
            <person name="Hamberger B."/>
            <person name="Heinze B."/>
            <person name="Helariutta Y."/>
            <person name="Henrissat B."/>
            <person name="Holligan D."/>
            <person name="Holt R."/>
            <person name="Huang W."/>
            <person name="Islam-Faridi N."/>
            <person name="Jones S."/>
            <person name="Jones-Rhoades M."/>
            <person name="Jorgensen R."/>
            <person name="Joshi C."/>
            <person name="Kangasjarvi J."/>
            <person name="Karlsson J."/>
            <person name="Kelleher C."/>
            <person name="Kirkpatrick R."/>
            <person name="Kirst M."/>
            <person name="Kohler A."/>
            <person name="Kalluri U."/>
            <person name="Larimer F."/>
            <person name="Leebens-Mack J."/>
            <person name="Leple J.C."/>
            <person name="Locascio P."/>
            <person name="Lou Y."/>
            <person name="Lucas S."/>
            <person name="Martin F."/>
            <person name="Montanini B."/>
            <person name="Napoli C."/>
            <person name="Nelson D.R."/>
            <person name="Nelson C."/>
            <person name="Nieminen K."/>
            <person name="Nilsson O."/>
            <person name="Pereda V."/>
            <person name="Peter G."/>
            <person name="Philippe R."/>
            <person name="Pilate G."/>
            <person name="Poliakov A."/>
            <person name="Razumovskaya J."/>
            <person name="Richardson P."/>
            <person name="Rinaldi C."/>
            <person name="Ritland K."/>
            <person name="Rouze P."/>
            <person name="Ryaboy D."/>
            <person name="Schmutz J."/>
            <person name="Schrader J."/>
            <person name="Segerman B."/>
            <person name="Shin H."/>
            <person name="Siddiqui A."/>
            <person name="Sterky F."/>
            <person name="Terry A."/>
            <person name="Tsai C.J."/>
            <person name="Uberbacher E."/>
            <person name="Unneberg P."/>
            <person name="Vahala J."/>
            <person name="Wall K."/>
            <person name="Wessler S."/>
            <person name="Yang G."/>
            <person name="Yin T."/>
            <person name="Douglas C."/>
            <person name="Marra M."/>
            <person name="Sandberg G."/>
            <person name="Van de Peer Y."/>
            <person name="Rokhsar D."/>
        </authorList>
    </citation>
    <scope>NUCLEOTIDE SEQUENCE [LARGE SCALE GENOMIC DNA]</scope>
    <source>
        <strain evidence="12">cv. Nisqually</strain>
    </source>
</reference>
<keyword evidence="1" id="KW-0433">Leucine-rich repeat</keyword>
<evidence type="ECO:0000256" key="1">
    <source>
        <dbReference type="ARBA" id="ARBA00022614"/>
    </source>
</evidence>
<dbReference type="GO" id="GO:0098542">
    <property type="term" value="P:defense response to other organism"/>
    <property type="evidence" value="ECO:0000318"/>
    <property type="project" value="GO_Central"/>
</dbReference>
<feature type="domain" description="NB-ARC" evidence="6">
    <location>
        <begin position="214"/>
        <end position="385"/>
    </location>
</feature>
<dbReference type="InterPro" id="IPR042197">
    <property type="entry name" value="Apaf_helical"/>
</dbReference>
<evidence type="ECO:0000256" key="3">
    <source>
        <dbReference type="ARBA" id="ARBA00022741"/>
    </source>
</evidence>
<dbReference type="ExpressionAtlas" id="A0A2K1YDX2">
    <property type="expression patterns" value="baseline and differential"/>
</dbReference>
<dbReference type="InterPro" id="IPR036388">
    <property type="entry name" value="WH-like_DNA-bd_sf"/>
</dbReference>
<evidence type="ECO:0000313" key="11">
    <source>
        <dbReference type="EMBL" id="PNT11228.1"/>
    </source>
</evidence>
<feature type="domain" description="Disease resistance protein winged helix" evidence="8">
    <location>
        <begin position="470"/>
        <end position="543"/>
    </location>
</feature>
<dbReference type="Gene3D" id="1.10.10.10">
    <property type="entry name" value="Winged helix-like DNA-binding domain superfamily/Winged helix DNA-binding domain"/>
    <property type="match status" value="1"/>
</dbReference>
<dbReference type="PANTHER" id="PTHR36766:SF49">
    <property type="entry name" value="DISEASE RESISTANCE PROTEIN RGA3"/>
    <property type="match status" value="1"/>
</dbReference>